<dbReference type="PROSITE" id="PS50928">
    <property type="entry name" value="ABC_TM1"/>
    <property type="match status" value="1"/>
</dbReference>
<dbReference type="CDD" id="cd06261">
    <property type="entry name" value="TM_PBP2"/>
    <property type="match status" value="1"/>
</dbReference>
<evidence type="ECO:0000259" key="8">
    <source>
        <dbReference type="PROSITE" id="PS50928"/>
    </source>
</evidence>
<dbReference type="InterPro" id="IPR035906">
    <property type="entry name" value="MetI-like_sf"/>
</dbReference>
<dbReference type="GO" id="GO:0055085">
    <property type="term" value="P:transmembrane transport"/>
    <property type="evidence" value="ECO:0007669"/>
    <property type="project" value="InterPro"/>
</dbReference>
<feature type="transmembrane region" description="Helical" evidence="7">
    <location>
        <begin position="94"/>
        <end position="118"/>
    </location>
</feature>
<dbReference type="OrthoDB" id="312811at2157"/>
<dbReference type="Pfam" id="PF00528">
    <property type="entry name" value="BPD_transp_1"/>
    <property type="match status" value="1"/>
</dbReference>
<dbReference type="InterPro" id="IPR050366">
    <property type="entry name" value="BP-dependent_transpt_permease"/>
</dbReference>
<organism evidence="9 10">
    <name type="scientific">Halogranum gelatinilyticum</name>
    <dbReference type="NCBI Taxonomy" id="660521"/>
    <lineage>
        <taxon>Archaea</taxon>
        <taxon>Methanobacteriati</taxon>
        <taxon>Methanobacteriota</taxon>
        <taxon>Stenosarchaea group</taxon>
        <taxon>Halobacteria</taxon>
        <taxon>Halobacteriales</taxon>
        <taxon>Haloferacaceae</taxon>
    </lineage>
</organism>
<gene>
    <name evidence="9" type="ORF">SAMN04487949_3480</name>
</gene>
<evidence type="ECO:0000256" key="3">
    <source>
        <dbReference type="ARBA" id="ARBA00022475"/>
    </source>
</evidence>
<dbReference type="InterPro" id="IPR000515">
    <property type="entry name" value="MetI-like"/>
</dbReference>
<accession>A0A1G9Z1E2</accession>
<dbReference type="Pfam" id="PF12911">
    <property type="entry name" value="OppC_N"/>
    <property type="match status" value="1"/>
</dbReference>
<keyword evidence="6 7" id="KW-0472">Membrane</keyword>
<dbReference type="PANTHER" id="PTHR43386">
    <property type="entry name" value="OLIGOPEPTIDE TRANSPORT SYSTEM PERMEASE PROTEIN APPC"/>
    <property type="match status" value="1"/>
</dbReference>
<dbReference type="STRING" id="660521.SAMN04487949_3480"/>
<dbReference type="Gene3D" id="1.10.3720.10">
    <property type="entry name" value="MetI-like"/>
    <property type="match status" value="1"/>
</dbReference>
<proteinExistence type="inferred from homology"/>
<evidence type="ECO:0000256" key="5">
    <source>
        <dbReference type="ARBA" id="ARBA00022989"/>
    </source>
</evidence>
<dbReference type="RefSeq" id="WP_089699535.1">
    <property type="nucleotide sequence ID" value="NZ_FNHL01000006.1"/>
</dbReference>
<dbReference type="InterPro" id="IPR025966">
    <property type="entry name" value="OppC_N"/>
</dbReference>
<dbReference type="Proteomes" id="UP000199451">
    <property type="component" value="Unassembled WGS sequence"/>
</dbReference>
<feature type="domain" description="ABC transmembrane type-1" evidence="8">
    <location>
        <begin position="91"/>
        <end position="280"/>
    </location>
</feature>
<sequence length="294" mass="31966">MATETQPQQTTGRDESQLRQFAESFLENKLAVFGLFLIISVGVITLFAPQIAPYEPRTQNYDAILEGPSADHLFGTDNLGRDIFSRVLYGYQTVMTITLGGVMMAFALGTSIGLTAGYRGGWTDQSIMRAVDVLMAFPSLILALALISALGPSKWGVLLVLGVAYTPIFARVARSEAVSLREEQFVKSLEVRGASQARIVFRHILPNAVGPLIVAITLQFAFGILTTATLSFLGVGVQPPDPSLGRMLTEGKDYLATAWWYSIFPGLAIMIPVIGFNTIGDGLRDTFDPRQVNR</sequence>
<dbReference type="SUPFAM" id="SSF161098">
    <property type="entry name" value="MetI-like"/>
    <property type="match status" value="1"/>
</dbReference>
<evidence type="ECO:0000256" key="1">
    <source>
        <dbReference type="ARBA" id="ARBA00004651"/>
    </source>
</evidence>
<evidence type="ECO:0000256" key="6">
    <source>
        <dbReference type="ARBA" id="ARBA00023136"/>
    </source>
</evidence>
<evidence type="ECO:0000313" key="10">
    <source>
        <dbReference type="Proteomes" id="UP000199451"/>
    </source>
</evidence>
<protein>
    <submittedName>
        <fullName evidence="9">Peptide/nickel transport system permease protein</fullName>
    </submittedName>
</protein>
<feature type="transmembrane region" description="Helical" evidence="7">
    <location>
        <begin position="258"/>
        <end position="280"/>
    </location>
</feature>
<dbReference type="EMBL" id="FNHL01000006">
    <property type="protein sequence ID" value="SDN14611.1"/>
    <property type="molecule type" value="Genomic_DNA"/>
</dbReference>
<dbReference type="AlphaFoldDB" id="A0A1G9Z1E2"/>
<keyword evidence="10" id="KW-1185">Reference proteome</keyword>
<keyword evidence="4 7" id="KW-0812">Transmembrane</keyword>
<comment type="subcellular location">
    <subcellularLocation>
        <location evidence="1 7">Cell membrane</location>
        <topology evidence="1 7">Multi-pass membrane protein</topology>
    </subcellularLocation>
</comment>
<reference evidence="10" key="1">
    <citation type="submission" date="2016-10" db="EMBL/GenBank/DDBJ databases">
        <authorList>
            <person name="Varghese N."/>
            <person name="Submissions S."/>
        </authorList>
    </citation>
    <scope>NUCLEOTIDE SEQUENCE [LARGE SCALE GENOMIC DNA]</scope>
    <source>
        <strain evidence="10">CGMCC 1.10119</strain>
    </source>
</reference>
<keyword evidence="3" id="KW-1003">Cell membrane</keyword>
<evidence type="ECO:0000313" key="9">
    <source>
        <dbReference type="EMBL" id="SDN14611.1"/>
    </source>
</evidence>
<keyword evidence="5 7" id="KW-1133">Transmembrane helix</keyword>
<feature type="transmembrane region" description="Helical" evidence="7">
    <location>
        <begin position="30"/>
        <end position="52"/>
    </location>
</feature>
<evidence type="ECO:0000256" key="2">
    <source>
        <dbReference type="ARBA" id="ARBA00022448"/>
    </source>
</evidence>
<keyword evidence="2 7" id="KW-0813">Transport</keyword>
<dbReference type="GO" id="GO:0005886">
    <property type="term" value="C:plasma membrane"/>
    <property type="evidence" value="ECO:0007669"/>
    <property type="project" value="UniProtKB-SubCell"/>
</dbReference>
<feature type="transmembrane region" description="Helical" evidence="7">
    <location>
        <begin position="130"/>
        <end position="149"/>
    </location>
</feature>
<name>A0A1G9Z1E2_9EURY</name>
<evidence type="ECO:0000256" key="7">
    <source>
        <dbReference type="RuleBase" id="RU363032"/>
    </source>
</evidence>
<comment type="similarity">
    <text evidence="7">Belongs to the binding-protein-dependent transport system permease family.</text>
</comment>
<dbReference type="PANTHER" id="PTHR43386:SF25">
    <property type="entry name" value="PEPTIDE ABC TRANSPORTER PERMEASE PROTEIN"/>
    <property type="match status" value="1"/>
</dbReference>
<feature type="transmembrane region" description="Helical" evidence="7">
    <location>
        <begin position="212"/>
        <end position="238"/>
    </location>
</feature>
<evidence type="ECO:0000256" key="4">
    <source>
        <dbReference type="ARBA" id="ARBA00022692"/>
    </source>
</evidence>